<keyword evidence="2" id="KW-0560">Oxidoreductase</keyword>
<dbReference type="Pfam" id="PF00106">
    <property type="entry name" value="adh_short"/>
    <property type="match status" value="1"/>
</dbReference>
<evidence type="ECO:0000256" key="1">
    <source>
        <dbReference type="ARBA" id="ARBA00006484"/>
    </source>
</evidence>
<dbReference type="PANTHER" id="PTHR43391:SF86">
    <property type="entry name" value="SHORT-CHAIN DEHYDROGENASE_REDUCTASE FAMILY PROTEIN"/>
    <property type="match status" value="1"/>
</dbReference>
<evidence type="ECO:0000313" key="5">
    <source>
        <dbReference type="Proteomes" id="UP001497392"/>
    </source>
</evidence>
<dbReference type="InterPro" id="IPR036291">
    <property type="entry name" value="NAD(P)-bd_dom_sf"/>
</dbReference>
<feature type="chain" id="PRO_5046534098" evidence="3">
    <location>
        <begin position="28"/>
        <end position="453"/>
    </location>
</feature>
<feature type="signal peptide" evidence="3">
    <location>
        <begin position="1"/>
        <end position="27"/>
    </location>
</feature>
<dbReference type="EMBL" id="CAXHTA020000018">
    <property type="protein sequence ID" value="CAL5228392.1"/>
    <property type="molecule type" value="Genomic_DNA"/>
</dbReference>
<keyword evidence="3" id="KW-0732">Signal</keyword>
<evidence type="ECO:0000256" key="2">
    <source>
        <dbReference type="ARBA" id="ARBA00023002"/>
    </source>
</evidence>
<dbReference type="Proteomes" id="UP001497392">
    <property type="component" value="Unassembled WGS sequence"/>
</dbReference>
<reference evidence="4 5" key="1">
    <citation type="submission" date="2024-06" db="EMBL/GenBank/DDBJ databases">
        <authorList>
            <person name="Kraege A."/>
            <person name="Thomma B."/>
        </authorList>
    </citation>
    <scope>NUCLEOTIDE SEQUENCE [LARGE SCALE GENOMIC DNA]</scope>
</reference>
<evidence type="ECO:0000313" key="4">
    <source>
        <dbReference type="EMBL" id="CAL5228392.1"/>
    </source>
</evidence>
<dbReference type="PANTHER" id="PTHR43391">
    <property type="entry name" value="RETINOL DEHYDROGENASE-RELATED"/>
    <property type="match status" value="1"/>
</dbReference>
<gene>
    <name evidence="4" type="primary">g11518</name>
    <name evidence="4" type="ORF">VP750_LOCUS10298</name>
</gene>
<accession>A0ABP1GAS2</accession>
<evidence type="ECO:0000256" key="3">
    <source>
        <dbReference type="SAM" id="SignalP"/>
    </source>
</evidence>
<dbReference type="InterPro" id="IPR002347">
    <property type="entry name" value="SDR_fam"/>
</dbReference>
<proteinExistence type="inferred from homology"/>
<sequence length="453" mass="48706">MLKCFAGSTLPLAACVAIFILSNGASAQSLSQAITNMSSATITYMGYNETGFMNTSEYYGPYGYVQPNSQSVPKPNVNVDIVPGCNILRNQFAVANYSGPLPCTLPGQAAPAPSSAAGGRRLMQAAFQNTNTSASCEDLRGKIVLITGASTGIGRAAADRVAAAGATVIGTSRYPWRYPQPPNWSLFQMDQTQDDSVKQLISRVAALHGRIDALYLNAGRQYFGDTANSDLRQMQLVFETNFWGPVRVFQAALPLMPKTGYARVLITSSVESQQGSPGYMPYNAAKWSLMAFQEEWVNTHVTNSQTNIQVVTILPGTVNTSLAYTGIFGCPELAPSGVGKQAVQSYTEQGLDTHDVGEAAYRLLINPNPPLRNLIMTDSQFGQIIPMMCRRYTLPLEEFYTYNGTGPNITAYMNGEPKAHKSYNCSIHCGGRQFCGAGNPGSGSSGTDTIVAY</sequence>
<comment type="caution">
    <text evidence="4">The sequence shown here is derived from an EMBL/GenBank/DDBJ whole genome shotgun (WGS) entry which is preliminary data.</text>
</comment>
<dbReference type="Gene3D" id="3.40.50.720">
    <property type="entry name" value="NAD(P)-binding Rossmann-like Domain"/>
    <property type="match status" value="1"/>
</dbReference>
<dbReference type="PRINTS" id="PR00081">
    <property type="entry name" value="GDHRDH"/>
</dbReference>
<protein>
    <submittedName>
        <fullName evidence="4">G11518 protein</fullName>
    </submittedName>
</protein>
<dbReference type="SUPFAM" id="SSF51735">
    <property type="entry name" value="NAD(P)-binding Rossmann-fold domains"/>
    <property type="match status" value="1"/>
</dbReference>
<name>A0ABP1GAS2_9CHLO</name>
<organism evidence="4 5">
    <name type="scientific">Coccomyxa viridis</name>
    <dbReference type="NCBI Taxonomy" id="1274662"/>
    <lineage>
        <taxon>Eukaryota</taxon>
        <taxon>Viridiplantae</taxon>
        <taxon>Chlorophyta</taxon>
        <taxon>core chlorophytes</taxon>
        <taxon>Trebouxiophyceae</taxon>
        <taxon>Trebouxiophyceae incertae sedis</taxon>
        <taxon>Coccomyxaceae</taxon>
        <taxon>Coccomyxa</taxon>
    </lineage>
</organism>
<comment type="similarity">
    <text evidence="1">Belongs to the short-chain dehydrogenases/reductases (SDR) family.</text>
</comment>
<keyword evidence="5" id="KW-1185">Reference proteome</keyword>